<dbReference type="EMBL" id="BK014931">
    <property type="protein sequence ID" value="DAD83209.1"/>
    <property type="molecule type" value="Genomic_DNA"/>
</dbReference>
<evidence type="ECO:0000256" key="1">
    <source>
        <dbReference type="SAM" id="Coils"/>
    </source>
</evidence>
<proteinExistence type="predicted"/>
<reference evidence="2" key="1">
    <citation type="journal article" date="2021" name="Proc. Natl. Acad. Sci. U.S.A.">
        <title>A Catalog of Tens of Thousands of Viruses from Human Metagenomes Reveals Hidden Associations with Chronic Diseases.</title>
        <authorList>
            <person name="Tisza M.J."/>
            <person name="Buck C.B."/>
        </authorList>
    </citation>
    <scope>NUCLEOTIDE SEQUENCE</scope>
    <source>
        <strain evidence="2">CtzyI3</strain>
    </source>
</reference>
<feature type="coiled-coil region" evidence="1">
    <location>
        <begin position="195"/>
        <end position="222"/>
    </location>
</feature>
<keyword evidence="1" id="KW-0175">Coiled coil</keyword>
<keyword evidence="2" id="KW-0378">Hydrolase</keyword>
<protein>
    <submittedName>
        <fullName evidence="2">Prohead serine protease</fullName>
    </submittedName>
</protein>
<sequence length="326" mass="36428">MGERIRISNETLNQYGTWVKTDGVDLSQYERNPILLWMHQRGIIIGMIKDIRRENGEITGEPYFDEVREESKLAKQQWEKGTLRMGSPNFEILEMSEDPALLKPGQTCPTVTKSRLVEYSMVDIGGNDDNIRLSYEGKELKLGRQEGAHSLPLLKNNNNPKTLPQMNEELKAVALMLGLTDAATLTDVQKKINVVLEYQNANARLISEKDNLQKELDKLKLAGVTTLVDTAIAEGKIGADKKEHFITLGKTVGTESLKLTFDAMNAAVRPTAIIAGGKTSSAASAGSYEKWEDVPEAELKLMRSNDPEQYKRLYKKQFGVDCPQLV</sequence>
<organism evidence="2">
    <name type="scientific">Myoviridae sp. ctzyI3</name>
    <dbReference type="NCBI Taxonomy" id="2826722"/>
    <lineage>
        <taxon>Viruses</taxon>
        <taxon>Duplodnaviria</taxon>
        <taxon>Heunggongvirae</taxon>
        <taxon>Uroviricota</taxon>
        <taxon>Caudoviricetes</taxon>
    </lineage>
</organism>
<name>A0A8S5MLK8_9CAUD</name>
<dbReference type="GO" id="GO:0008233">
    <property type="term" value="F:peptidase activity"/>
    <property type="evidence" value="ECO:0007669"/>
    <property type="project" value="UniProtKB-KW"/>
</dbReference>
<dbReference type="GO" id="GO:0006508">
    <property type="term" value="P:proteolysis"/>
    <property type="evidence" value="ECO:0007669"/>
    <property type="project" value="UniProtKB-KW"/>
</dbReference>
<evidence type="ECO:0000313" key="2">
    <source>
        <dbReference type="EMBL" id="DAD83209.1"/>
    </source>
</evidence>
<accession>A0A8S5MLK8</accession>
<keyword evidence="2" id="KW-0645">Protease</keyword>